<organism evidence="2 3">
    <name type="scientific">Pocillopora meandrina</name>
    <dbReference type="NCBI Taxonomy" id="46732"/>
    <lineage>
        <taxon>Eukaryota</taxon>
        <taxon>Metazoa</taxon>
        <taxon>Cnidaria</taxon>
        <taxon>Anthozoa</taxon>
        <taxon>Hexacorallia</taxon>
        <taxon>Scleractinia</taxon>
        <taxon>Astrocoeniina</taxon>
        <taxon>Pocilloporidae</taxon>
        <taxon>Pocillopora</taxon>
    </lineage>
</organism>
<protein>
    <submittedName>
        <fullName evidence="2">Uncharacterized protein</fullName>
    </submittedName>
</protein>
<comment type="caution">
    <text evidence="2">The sequence shown here is derived from an EMBL/GenBank/DDBJ whole genome shotgun (WGS) entry which is preliminary data.</text>
</comment>
<keyword evidence="1" id="KW-0812">Transmembrane</keyword>
<evidence type="ECO:0000313" key="2">
    <source>
        <dbReference type="EMBL" id="CAH3166987.1"/>
    </source>
</evidence>
<proteinExistence type="predicted"/>
<sequence length="117" mass="13277">MTVVIVIAFCVLAIFLEFGVVIAIMKFGDRLGAIGKFMKNFVLNVKEGEEAHLKMQYSFIFRRHRKESWDIAAANARVERITGVELGFHNNEYCFSQEQPLGHVNSDMNGNGHITNE</sequence>
<feature type="transmembrane region" description="Helical" evidence="1">
    <location>
        <begin position="6"/>
        <end position="28"/>
    </location>
</feature>
<accession>A0AAU9Y3Y9</accession>
<name>A0AAU9Y3Y9_9CNID</name>
<gene>
    <name evidence="2" type="ORF">PMEA_00006301</name>
</gene>
<dbReference type="AlphaFoldDB" id="A0AAU9Y3Y9"/>
<evidence type="ECO:0000256" key="1">
    <source>
        <dbReference type="SAM" id="Phobius"/>
    </source>
</evidence>
<keyword evidence="1" id="KW-0472">Membrane</keyword>
<keyword evidence="3" id="KW-1185">Reference proteome</keyword>
<reference evidence="2 3" key="1">
    <citation type="submission" date="2022-05" db="EMBL/GenBank/DDBJ databases">
        <authorList>
            <consortium name="Genoscope - CEA"/>
            <person name="William W."/>
        </authorList>
    </citation>
    <scope>NUCLEOTIDE SEQUENCE [LARGE SCALE GENOMIC DNA]</scope>
</reference>
<dbReference type="Proteomes" id="UP001159428">
    <property type="component" value="Unassembled WGS sequence"/>
</dbReference>
<keyword evidence="1" id="KW-1133">Transmembrane helix</keyword>
<evidence type="ECO:0000313" key="3">
    <source>
        <dbReference type="Proteomes" id="UP001159428"/>
    </source>
</evidence>
<dbReference type="EMBL" id="CALNXJ010000147">
    <property type="protein sequence ID" value="CAH3166987.1"/>
    <property type="molecule type" value="Genomic_DNA"/>
</dbReference>